<gene>
    <name evidence="1" type="ORF">B0H64DRAFT_432963</name>
</gene>
<protein>
    <submittedName>
        <fullName evidence="1">Uncharacterized protein</fullName>
    </submittedName>
</protein>
<reference evidence="1" key="1">
    <citation type="journal article" date="2023" name="Mol. Phylogenet. Evol.">
        <title>Genome-scale phylogeny and comparative genomics of the fungal order Sordariales.</title>
        <authorList>
            <person name="Hensen N."/>
            <person name="Bonometti L."/>
            <person name="Westerberg I."/>
            <person name="Brannstrom I.O."/>
            <person name="Guillou S."/>
            <person name="Cros-Aarteil S."/>
            <person name="Calhoun S."/>
            <person name="Haridas S."/>
            <person name="Kuo A."/>
            <person name="Mondo S."/>
            <person name="Pangilinan J."/>
            <person name="Riley R."/>
            <person name="LaButti K."/>
            <person name="Andreopoulos B."/>
            <person name="Lipzen A."/>
            <person name="Chen C."/>
            <person name="Yan M."/>
            <person name="Daum C."/>
            <person name="Ng V."/>
            <person name="Clum A."/>
            <person name="Steindorff A."/>
            <person name="Ohm R.A."/>
            <person name="Martin F."/>
            <person name="Silar P."/>
            <person name="Natvig D.O."/>
            <person name="Lalanne C."/>
            <person name="Gautier V."/>
            <person name="Ament-Velasquez S.L."/>
            <person name="Kruys A."/>
            <person name="Hutchinson M.I."/>
            <person name="Powell A.J."/>
            <person name="Barry K."/>
            <person name="Miller A.N."/>
            <person name="Grigoriev I.V."/>
            <person name="Debuchy R."/>
            <person name="Gladieux P."/>
            <person name="Hiltunen Thoren M."/>
            <person name="Johannesson H."/>
        </authorList>
    </citation>
    <scope>NUCLEOTIDE SEQUENCE</scope>
    <source>
        <strain evidence="1">CBS 168.71</strain>
    </source>
</reference>
<dbReference type="RefSeq" id="XP_062659928.1">
    <property type="nucleotide sequence ID" value="XM_062806023.1"/>
</dbReference>
<dbReference type="EMBL" id="JAUEPN010000004">
    <property type="protein sequence ID" value="KAK3296414.1"/>
    <property type="molecule type" value="Genomic_DNA"/>
</dbReference>
<dbReference type="GeneID" id="87842971"/>
<keyword evidence="2" id="KW-1185">Reference proteome</keyword>
<comment type="caution">
    <text evidence="1">The sequence shown here is derived from an EMBL/GenBank/DDBJ whole genome shotgun (WGS) entry which is preliminary data.</text>
</comment>
<sequence length="106" mass="12029">MVLPRLPICNVWEAMTVLGDVQSSSTRGGHVHNKRITFAVAAYEKYVATILPQTRRVDEYCQPNSEGSQCRLNFLLQQNGRNRAWLQSVASELQSLQSARKLCDFM</sequence>
<dbReference type="AlphaFoldDB" id="A0AAE0HHH2"/>
<organism evidence="1 2">
    <name type="scientific">Chaetomium fimeti</name>
    <dbReference type="NCBI Taxonomy" id="1854472"/>
    <lineage>
        <taxon>Eukaryota</taxon>
        <taxon>Fungi</taxon>
        <taxon>Dikarya</taxon>
        <taxon>Ascomycota</taxon>
        <taxon>Pezizomycotina</taxon>
        <taxon>Sordariomycetes</taxon>
        <taxon>Sordariomycetidae</taxon>
        <taxon>Sordariales</taxon>
        <taxon>Chaetomiaceae</taxon>
        <taxon>Chaetomium</taxon>
    </lineage>
</organism>
<evidence type="ECO:0000313" key="2">
    <source>
        <dbReference type="Proteomes" id="UP001278766"/>
    </source>
</evidence>
<proteinExistence type="predicted"/>
<accession>A0AAE0HHH2</accession>
<dbReference type="Proteomes" id="UP001278766">
    <property type="component" value="Unassembled WGS sequence"/>
</dbReference>
<reference evidence="1" key="2">
    <citation type="submission" date="2023-06" db="EMBL/GenBank/DDBJ databases">
        <authorList>
            <consortium name="Lawrence Berkeley National Laboratory"/>
            <person name="Haridas S."/>
            <person name="Hensen N."/>
            <person name="Bonometti L."/>
            <person name="Westerberg I."/>
            <person name="Brannstrom I.O."/>
            <person name="Guillou S."/>
            <person name="Cros-Aarteil S."/>
            <person name="Calhoun S."/>
            <person name="Kuo A."/>
            <person name="Mondo S."/>
            <person name="Pangilinan J."/>
            <person name="Riley R."/>
            <person name="Labutti K."/>
            <person name="Andreopoulos B."/>
            <person name="Lipzen A."/>
            <person name="Chen C."/>
            <person name="Yanf M."/>
            <person name="Daum C."/>
            <person name="Ng V."/>
            <person name="Clum A."/>
            <person name="Steindorff A."/>
            <person name="Ohm R."/>
            <person name="Martin F."/>
            <person name="Silar P."/>
            <person name="Natvig D."/>
            <person name="Lalanne C."/>
            <person name="Gautier V."/>
            <person name="Ament-Velasquez S.L."/>
            <person name="Kruys A."/>
            <person name="Hutchinson M.I."/>
            <person name="Powell A.J."/>
            <person name="Barry K."/>
            <person name="Miller A.N."/>
            <person name="Grigoriev I.V."/>
            <person name="Debuchy R."/>
            <person name="Gladieux P."/>
            <person name="Thoren M.H."/>
            <person name="Johannesson H."/>
        </authorList>
    </citation>
    <scope>NUCLEOTIDE SEQUENCE</scope>
    <source>
        <strain evidence="1">CBS 168.71</strain>
    </source>
</reference>
<name>A0AAE0HHH2_9PEZI</name>
<evidence type="ECO:0000313" key="1">
    <source>
        <dbReference type="EMBL" id="KAK3296414.1"/>
    </source>
</evidence>